<dbReference type="SUPFAM" id="SSF53383">
    <property type="entry name" value="PLP-dependent transferases"/>
    <property type="match status" value="1"/>
</dbReference>
<gene>
    <name evidence="2" type="ORF">CEURO_LOCUS14075</name>
</gene>
<dbReference type="EMBL" id="CAMAPE010000035">
    <property type="protein sequence ID" value="CAH9097910.1"/>
    <property type="molecule type" value="Genomic_DNA"/>
</dbReference>
<dbReference type="Gene3D" id="3.40.640.10">
    <property type="entry name" value="Type I PLP-dependent aspartate aminotransferase-like (Major domain)"/>
    <property type="match status" value="1"/>
</dbReference>
<protein>
    <recommendedName>
        <fullName evidence="4">Molybdenum cofactor sulfurase</fullName>
    </recommendedName>
</protein>
<dbReference type="PANTHER" id="PTHR14237:SF88">
    <property type="entry name" value="PYRIDOXAL PHOSPHATE (PLP)-DEPENDENT TRANSFERASES SUPERFAMILY PROTEIN"/>
    <property type="match status" value="1"/>
</dbReference>
<dbReference type="Proteomes" id="UP001152484">
    <property type="component" value="Unassembled WGS sequence"/>
</dbReference>
<accession>A0A9P1EDB8</accession>
<organism evidence="2 3">
    <name type="scientific">Cuscuta europaea</name>
    <name type="common">European dodder</name>
    <dbReference type="NCBI Taxonomy" id="41803"/>
    <lineage>
        <taxon>Eukaryota</taxon>
        <taxon>Viridiplantae</taxon>
        <taxon>Streptophyta</taxon>
        <taxon>Embryophyta</taxon>
        <taxon>Tracheophyta</taxon>
        <taxon>Spermatophyta</taxon>
        <taxon>Magnoliopsida</taxon>
        <taxon>eudicotyledons</taxon>
        <taxon>Gunneridae</taxon>
        <taxon>Pentapetalae</taxon>
        <taxon>asterids</taxon>
        <taxon>lamiids</taxon>
        <taxon>Solanales</taxon>
        <taxon>Convolvulaceae</taxon>
        <taxon>Cuscuteae</taxon>
        <taxon>Cuscuta</taxon>
        <taxon>Cuscuta subgen. Cuscuta</taxon>
    </lineage>
</organism>
<evidence type="ECO:0000313" key="3">
    <source>
        <dbReference type="Proteomes" id="UP001152484"/>
    </source>
</evidence>
<sequence>MATAVTFMQRDGDDEAFPSCFQGLCPNPLMMRSQEPLNSHGSKDDEQSKPLRNTSSACRHDFEDMTTSSLFPNTFFTTHESLPSFQESFSQFITAYPQYADTRQIDNIRAQEYYNLTLSHHVCLDYIGIGLFSYSQQVQSIPVASPILNPDYFPFFDINFKSVSLKSQLSLSNNTGCQLPSSPSSSSFEKEIFLELGMKKRIMDFLRISEKDYSLVFTANKSSAFKLVAESYPFQTNRKLLTVYDHGSEALDTLVSTAEKRKAQVSSAEFKWPRLRVHADNLKKMIVGGSGSKKKRGDKGLFVFPLQSRVTGGGYSYQWMNVAQENGWHVLLDACGLGPKDMDSFGLSLFKPDFLVCSFYKVFGDNPTGFGCLVVKNSAVSILENSKTAGIVSLVPQTLQSHSPDSPGLECKCLDQVDSLGLMVVNKRRKFLINWLVTALMKLQHPNRLDGFPLVRIYGPKIKFDRGPALAFNVYDWEGQKVDPTFIQKLADRHHISLSLGFLHNIWFPDKYEEERDRILEKPNNEIEVNKKGNKQQGISVVTIALSFLANFEDTYIFWAFIARFLDADFVEKERWRYTAPNQSKAEVL</sequence>
<reference evidence="2" key="1">
    <citation type="submission" date="2022-07" db="EMBL/GenBank/DDBJ databases">
        <authorList>
            <person name="Macas J."/>
            <person name="Novak P."/>
            <person name="Neumann P."/>
        </authorList>
    </citation>
    <scope>NUCLEOTIDE SEQUENCE</scope>
</reference>
<dbReference type="InterPro" id="IPR015424">
    <property type="entry name" value="PyrdxlP-dep_Trfase"/>
</dbReference>
<evidence type="ECO:0000256" key="1">
    <source>
        <dbReference type="SAM" id="MobiDB-lite"/>
    </source>
</evidence>
<keyword evidence="3" id="KW-1185">Reference proteome</keyword>
<dbReference type="InterPro" id="IPR015421">
    <property type="entry name" value="PyrdxlP-dep_Trfase_major"/>
</dbReference>
<feature type="region of interest" description="Disordered" evidence="1">
    <location>
        <begin position="32"/>
        <end position="53"/>
    </location>
</feature>
<evidence type="ECO:0008006" key="4">
    <source>
        <dbReference type="Google" id="ProtNLM"/>
    </source>
</evidence>
<dbReference type="AlphaFoldDB" id="A0A9P1EDB8"/>
<evidence type="ECO:0000313" key="2">
    <source>
        <dbReference type="EMBL" id="CAH9097910.1"/>
    </source>
</evidence>
<proteinExistence type="predicted"/>
<dbReference type="PANTHER" id="PTHR14237">
    <property type="entry name" value="MOLYBDOPTERIN COFACTOR SULFURASE MOSC"/>
    <property type="match status" value="1"/>
</dbReference>
<comment type="caution">
    <text evidence="2">The sequence shown here is derived from an EMBL/GenBank/DDBJ whole genome shotgun (WGS) entry which is preliminary data.</text>
</comment>
<dbReference type="OrthoDB" id="10264306at2759"/>
<name>A0A9P1EDB8_CUSEU</name>